<protein>
    <submittedName>
        <fullName evidence="2">Uncharacterized protein</fullName>
    </submittedName>
</protein>
<feature type="transmembrane region" description="Helical" evidence="1">
    <location>
        <begin position="173"/>
        <end position="195"/>
    </location>
</feature>
<keyword evidence="1" id="KW-0812">Transmembrane</keyword>
<feature type="transmembrane region" description="Helical" evidence="1">
    <location>
        <begin position="95"/>
        <end position="118"/>
    </location>
</feature>
<feature type="transmembrane region" description="Helical" evidence="1">
    <location>
        <begin position="252"/>
        <end position="269"/>
    </location>
</feature>
<keyword evidence="1" id="KW-0472">Membrane</keyword>
<name>A0AAE9YVV9_9GAMM</name>
<feature type="transmembrane region" description="Helical" evidence="1">
    <location>
        <begin position="62"/>
        <end position="83"/>
    </location>
</feature>
<accession>A0AAE9YVV9</accession>
<dbReference type="Proteomes" id="UP000032568">
    <property type="component" value="Chromosome"/>
</dbReference>
<evidence type="ECO:0000256" key="1">
    <source>
        <dbReference type="SAM" id="Phobius"/>
    </source>
</evidence>
<keyword evidence="3" id="KW-1185">Reference proteome</keyword>
<gene>
    <name evidence="2" type="ORF">SG35_012110</name>
</gene>
<dbReference type="EMBL" id="CP059735">
    <property type="protein sequence ID" value="WDE01310.1"/>
    <property type="molecule type" value="Genomic_DNA"/>
</dbReference>
<organism evidence="2 3">
    <name type="scientific">Thalassomonas actiniarum</name>
    <dbReference type="NCBI Taxonomy" id="485447"/>
    <lineage>
        <taxon>Bacteria</taxon>
        <taxon>Pseudomonadati</taxon>
        <taxon>Pseudomonadota</taxon>
        <taxon>Gammaproteobacteria</taxon>
        <taxon>Alteromonadales</taxon>
        <taxon>Colwelliaceae</taxon>
        <taxon>Thalassomonas</taxon>
    </lineage>
</organism>
<feature type="transmembrane region" description="Helical" evidence="1">
    <location>
        <begin position="139"/>
        <end position="161"/>
    </location>
</feature>
<feature type="transmembrane region" description="Helical" evidence="1">
    <location>
        <begin position="215"/>
        <end position="240"/>
    </location>
</feature>
<evidence type="ECO:0000313" key="2">
    <source>
        <dbReference type="EMBL" id="WDE01310.1"/>
    </source>
</evidence>
<dbReference type="RefSeq" id="WP_044831256.1">
    <property type="nucleotide sequence ID" value="NZ_CP059735.1"/>
</dbReference>
<reference evidence="2 3" key="1">
    <citation type="journal article" date="2015" name="Genome Announc.">
        <title>Draft Genome Sequences of Marine Isolates of Thalassomonas viridans and Thalassomonas actiniarum.</title>
        <authorList>
            <person name="Olonade I."/>
            <person name="van Zyl L.J."/>
            <person name="Trindade M."/>
        </authorList>
    </citation>
    <scope>NUCLEOTIDE SEQUENCE [LARGE SCALE GENOMIC DNA]</scope>
    <source>
        <strain evidence="2 3">A5K-106</strain>
    </source>
</reference>
<dbReference type="AlphaFoldDB" id="A0AAE9YVV9"/>
<feature type="transmembrane region" description="Helical" evidence="1">
    <location>
        <begin position="6"/>
        <end position="22"/>
    </location>
</feature>
<evidence type="ECO:0000313" key="3">
    <source>
        <dbReference type="Proteomes" id="UP000032568"/>
    </source>
</evidence>
<keyword evidence="1" id="KW-1133">Transmembrane helix</keyword>
<reference evidence="2 3" key="2">
    <citation type="journal article" date="2022" name="Mar. Drugs">
        <title>Bioassay-Guided Fractionation Leads to the Detection of Cholic Acid Generated by the Rare Thalassomonas sp.</title>
        <authorList>
            <person name="Pheiffer F."/>
            <person name="Schneider Y.K."/>
            <person name="Hansen E.H."/>
            <person name="Andersen J.H."/>
            <person name="Isaksson J."/>
            <person name="Busche T."/>
            <person name="R C."/>
            <person name="Kalinowski J."/>
            <person name="Zyl L.V."/>
            <person name="Trindade M."/>
        </authorList>
    </citation>
    <scope>NUCLEOTIDE SEQUENCE [LARGE SCALE GENOMIC DNA]</scope>
    <source>
        <strain evidence="2 3">A5K-106</strain>
    </source>
</reference>
<dbReference type="KEGG" id="tact:SG35_012110"/>
<sequence length="286" mass="33052">MLDNLLFFLVFISQILLISYYFPQKVKRRTRYVFDNYPPKNYPKLYPKPLAAYEKGLRNFMAINHLILVLGFVLLAFYAMLSAEHPANKKVAEGLPIFFGLCQFVPFFLMEISGFKQVKLMRAANVSSTRKAELNPRHLFDFVSPVLVIATIVIYLAFILVELLLKEFSSGDTLVRISATILCNLLLGGILYWNLYGKKLDPYQSYQDRNRQIGFTIRSMFYISIALSLYLMALKTIAVFHLEHLEVILNSLYFQLIGAFSIFTTLRILDVRDINFDVYKKQDSAS</sequence>
<proteinExistence type="predicted"/>